<dbReference type="PANTHER" id="PTHR45436:SF15">
    <property type="entry name" value="SENSOR HISTIDINE KINASE CUSS"/>
    <property type="match status" value="1"/>
</dbReference>
<feature type="transmembrane region" description="Helical" evidence="12">
    <location>
        <begin position="102"/>
        <end position="120"/>
    </location>
</feature>
<keyword evidence="8 15" id="KW-0418">Kinase</keyword>
<evidence type="ECO:0000256" key="12">
    <source>
        <dbReference type="SAM" id="Phobius"/>
    </source>
</evidence>
<evidence type="ECO:0000256" key="5">
    <source>
        <dbReference type="ARBA" id="ARBA00022553"/>
    </source>
</evidence>
<comment type="catalytic activity">
    <reaction evidence="1">
        <text>ATP + protein L-histidine = ADP + protein N-phospho-L-histidine.</text>
        <dbReference type="EC" id="2.7.13.3"/>
    </reaction>
</comment>
<evidence type="ECO:0000256" key="4">
    <source>
        <dbReference type="ARBA" id="ARBA00012438"/>
    </source>
</evidence>
<dbReference type="SMART" id="SM00387">
    <property type="entry name" value="HATPase_c"/>
    <property type="match status" value="1"/>
</dbReference>
<dbReference type="PROSITE" id="PS50109">
    <property type="entry name" value="HIS_KIN"/>
    <property type="match status" value="1"/>
</dbReference>
<keyword evidence="10" id="KW-0902">Two-component regulatory system</keyword>
<feature type="domain" description="HAMP" evidence="14">
    <location>
        <begin position="121"/>
        <end position="174"/>
    </location>
</feature>
<dbReference type="CDD" id="cd00082">
    <property type="entry name" value="HisKA"/>
    <property type="match status" value="1"/>
</dbReference>
<evidence type="ECO:0000256" key="7">
    <source>
        <dbReference type="ARBA" id="ARBA00022692"/>
    </source>
</evidence>
<feature type="domain" description="Histidine kinase" evidence="13">
    <location>
        <begin position="182"/>
        <end position="391"/>
    </location>
</feature>
<dbReference type="GO" id="GO:0005886">
    <property type="term" value="C:plasma membrane"/>
    <property type="evidence" value="ECO:0007669"/>
    <property type="project" value="UniProtKB-SubCell"/>
</dbReference>
<accession>A0A7R7DVT1</accession>
<dbReference type="InterPro" id="IPR036890">
    <property type="entry name" value="HATPase_C_sf"/>
</dbReference>
<keyword evidence="7 12" id="KW-0812">Transmembrane</keyword>
<dbReference type="AlphaFoldDB" id="A0A7R7DVT1"/>
<dbReference type="EC" id="2.7.13.3" evidence="4"/>
<dbReference type="InterPro" id="IPR005467">
    <property type="entry name" value="His_kinase_dom"/>
</dbReference>
<dbReference type="EMBL" id="AP023355">
    <property type="protein sequence ID" value="BCJ38790.1"/>
    <property type="molecule type" value="Genomic_DNA"/>
</dbReference>
<dbReference type="Gene3D" id="1.10.287.130">
    <property type="match status" value="1"/>
</dbReference>
<evidence type="ECO:0000259" key="13">
    <source>
        <dbReference type="PROSITE" id="PS50109"/>
    </source>
</evidence>
<dbReference type="Gene3D" id="3.30.565.10">
    <property type="entry name" value="Histidine kinase-like ATPase, C-terminal domain"/>
    <property type="match status" value="1"/>
</dbReference>
<evidence type="ECO:0000256" key="2">
    <source>
        <dbReference type="ARBA" id="ARBA00004141"/>
    </source>
</evidence>
<dbReference type="Gene3D" id="6.10.340.10">
    <property type="match status" value="1"/>
</dbReference>
<evidence type="ECO:0000313" key="15">
    <source>
        <dbReference type="EMBL" id="BCJ38790.1"/>
    </source>
</evidence>
<keyword evidence="11 12" id="KW-0472">Membrane</keyword>
<dbReference type="SUPFAM" id="SSF47384">
    <property type="entry name" value="Homodimeric domain of signal transducing histidine kinase"/>
    <property type="match status" value="1"/>
</dbReference>
<evidence type="ECO:0000256" key="3">
    <source>
        <dbReference type="ARBA" id="ARBA00004236"/>
    </source>
</evidence>
<dbReference type="SUPFAM" id="SSF55874">
    <property type="entry name" value="ATPase domain of HSP90 chaperone/DNA topoisomerase II/histidine kinase"/>
    <property type="match status" value="1"/>
</dbReference>
<dbReference type="InterPro" id="IPR004358">
    <property type="entry name" value="Sig_transdc_His_kin-like_C"/>
</dbReference>
<feature type="transmembrane region" description="Helical" evidence="12">
    <location>
        <begin position="12"/>
        <end position="37"/>
    </location>
</feature>
<gene>
    <name evidence="15" type="ORF">Athai_62930</name>
</gene>
<evidence type="ECO:0000256" key="10">
    <source>
        <dbReference type="ARBA" id="ARBA00023012"/>
    </source>
</evidence>
<dbReference type="PANTHER" id="PTHR45436">
    <property type="entry name" value="SENSOR HISTIDINE KINASE YKOH"/>
    <property type="match status" value="1"/>
</dbReference>
<dbReference type="Pfam" id="PF00672">
    <property type="entry name" value="HAMP"/>
    <property type="match status" value="1"/>
</dbReference>
<name>A0A7R7DVT1_9ACTN</name>
<evidence type="ECO:0000256" key="1">
    <source>
        <dbReference type="ARBA" id="ARBA00000085"/>
    </source>
</evidence>
<proteinExistence type="predicted"/>
<dbReference type="InterPro" id="IPR050428">
    <property type="entry name" value="TCS_sensor_his_kinase"/>
</dbReference>
<evidence type="ECO:0000259" key="14">
    <source>
        <dbReference type="PROSITE" id="PS50885"/>
    </source>
</evidence>
<dbReference type="Pfam" id="PF00512">
    <property type="entry name" value="HisKA"/>
    <property type="match status" value="1"/>
</dbReference>
<dbReference type="InterPro" id="IPR003661">
    <property type="entry name" value="HisK_dim/P_dom"/>
</dbReference>
<evidence type="ECO:0000256" key="11">
    <source>
        <dbReference type="ARBA" id="ARBA00023136"/>
    </source>
</evidence>
<sequence length="395" mass="42496">MIRNVRRWSIRARLSLTFGALFVLAGLAMMVVTYLLVQQSLTTGQTNKTMLVTAPIQKSGGGTEKFVVDGKPMTAAQLKQALVDQQRAYRAATLDSLLTRSGIALAITSIGAVGLGWLVAGRALRPVHRITATARRVADRSLHERIALRGPRDEIRELADTFDDMLARLDRSFDSQRRFVANASHELRTPLAINRTLIEVAMARPNAPTELTRLGENLLAVNTRHERLIDGLLTLAHSDHGLTTRTDVDLATLVQRAVPATGDRSIAVVTELAPAPTSGDPLLLERLVRNLVDNALRYNTPAGSVWIRTEATADTATLVVENTGPELADTDLGLLFEPFRRAEGDRTRSATGTGLGLSIVRAVTQAHAGAVTATPRAGGGLTVTLDLPTRPAPAT</sequence>
<dbReference type="CDD" id="cd00075">
    <property type="entry name" value="HATPase"/>
    <property type="match status" value="1"/>
</dbReference>
<dbReference type="RefSeq" id="WP_239157281.1">
    <property type="nucleotide sequence ID" value="NZ_AP023355.1"/>
</dbReference>
<dbReference type="KEGG" id="atl:Athai_62930"/>
<evidence type="ECO:0000256" key="6">
    <source>
        <dbReference type="ARBA" id="ARBA00022679"/>
    </source>
</evidence>
<evidence type="ECO:0000313" key="16">
    <source>
        <dbReference type="Proteomes" id="UP000611640"/>
    </source>
</evidence>
<dbReference type="InterPro" id="IPR003660">
    <property type="entry name" value="HAMP_dom"/>
</dbReference>
<dbReference type="InterPro" id="IPR003594">
    <property type="entry name" value="HATPase_dom"/>
</dbReference>
<dbReference type="SMART" id="SM00388">
    <property type="entry name" value="HisKA"/>
    <property type="match status" value="1"/>
</dbReference>
<dbReference type="PROSITE" id="PS50885">
    <property type="entry name" value="HAMP"/>
    <property type="match status" value="1"/>
</dbReference>
<keyword evidence="6" id="KW-0808">Transferase</keyword>
<organism evidence="15 16">
    <name type="scientific">Actinocatenispora thailandica</name>
    <dbReference type="NCBI Taxonomy" id="227318"/>
    <lineage>
        <taxon>Bacteria</taxon>
        <taxon>Bacillati</taxon>
        <taxon>Actinomycetota</taxon>
        <taxon>Actinomycetes</taxon>
        <taxon>Micromonosporales</taxon>
        <taxon>Micromonosporaceae</taxon>
        <taxon>Actinocatenispora</taxon>
    </lineage>
</organism>
<comment type="subcellular location">
    <subcellularLocation>
        <location evidence="3">Cell membrane</location>
    </subcellularLocation>
    <subcellularLocation>
        <location evidence="2">Membrane</location>
        <topology evidence="2">Multi-pass membrane protein</topology>
    </subcellularLocation>
</comment>
<dbReference type="InterPro" id="IPR036097">
    <property type="entry name" value="HisK_dim/P_sf"/>
</dbReference>
<keyword evidence="5" id="KW-0597">Phosphoprotein</keyword>
<protein>
    <recommendedName>
        <fullName evidence="4">histidine kinase</fullName>
        <ecNumber evidence="4">2.7.13.3</ecNumber>
    </recommendedName>
</protein>
<dbReference type="SMART" id="SM00304">
    <property type="entry name" value="HAMP"/>
    <property type="match status" value="1"/>
</dbReference>
<evidence type="ECO:0000256" key="8">
    <source>
        <dbReference type="ARBA" id="ARBA00022777"/>
    </source>
</evidence>
<dbReference type="PRINTS" id="PR00344">
    <property type="entry name" value="BCTRLSENSOR"/>
</dbReference>
<keyword evidence="9 12" id="KW-1133">Transmembrane helix</keyword>
<dbReference type="CDD" id="cd06225">
    <property type="entry name" value="HAMP"/>
    <property type="match status" value="1"/>
</dbReference>
<dbReference type="Pfam" id="PF02518">
    <property type="entry name" value="HATPase_c"/>
    <property type="match status" value="1"/>
</dbReference>
<dbReference type="SUPFAM" id="SSF158472">
    <property type="entry name" value="HAMP domain-like"/>
    <property type="match status" value="1"/>
</dbReference>
<dbReference type="Proteomes" id="UP000611640">
    <property type="component" value="Chromosome"/>
</dbReference>
<dbReference type="GO" id="GO:0000155">
    <property type="term" value="F:phosphorelay sensor kinase activity"/>
    <property type="evidence" value="ECO:0007669"/>
    <property type="project" value="InterPro"/>
</dbReference>
<keyword evidence="16" id="KW-1185">Reference proteome</keyword>
<evidence type="ECO:0000256" key="9">
    <source>
        <dbReference type="ARBA" id="ARBA00022989"/>
    </source>
</evidence>
<reference evidence="15 16" key="1">
    <citation type="submission" date="2020-08" db="EMBL/GenBank/DDBJ databases">
        <title>Whole genome shotgun sequence of Actinocatenispora thailandica NBRC 105041.</title>
        <authorList>
            <person name="Komaki H."/>
            <person name="Tamura T."/>
        </authorList>
    </citation>
    <scope>NUCLEOTIDE SEQUENCE [LARGE SCALE GENOMIC DNA]</scope>
    <source>
        <strain evidence="15 16">NBRC 105041</strain>
    </source>
</reference>